<accession>A0ACD3B562</accession>
<evidence type="ECO:0000313" key="1">
    <source>
        <dbReference type="EMBL" id="TFK72766.1"/>
    </source>
</evidence>
<dbReference type="Proteomes" id="UP000308600">
    <property type="component" value="Unassembled WGS sequence"/>
</dbReference>
<organism evidence="1 2">
    <name type="scientific">Pluteus cervinus</name>
    <dbReference type="NCBI Taxonomy" id="181527"/>
    <lineage>
        <taxon>Eukaryota</taxon>
        <taxon>Fungi</taxon>
        <taxon>Dikarya</taxon>
        <taxon>Basidiomycota</taxon>
        <taxon>Agaricomycotina</taxon>
        <taxon>Agaricomycetes</taxon>
        <taxon>Agaricomycetidae</taxon>
        <taxon>Agaricales</taxon>
        <taxon>Pluteineae</taxon>
        <taxon>Pluteaceae</taxon>
        <taxon>Pluteus</taxon>
    </lineage>
</organism>
<protein>
    <submittedName>
        <fullName evidence="1">Uncharacterized protein</fullName>
    </submittedName>
</protein>
<evidence type="ECO:0000313" key="2">
    <source>
        <dbReference type="Proteomes" id="UP000308600"/>
    </source>
</evidence>
<sequence length="428" mass="48178">MGVPRNDPIFPNEILALVFEWGSFSPTGPPFEILISQVSQHWRAVALATPKLWRSVRFTLGRISKMRASSYLKRSASYPLHVTCVFRPRTREETPTSEADFLVSISQLLANVHRLQRLRVVCQDGTQMVKLISEARDLCAPILEVLDITVLEGGCPPHNSGTRIFKNGSPKLHVVRVAEFPLSKLVFPLQRITHLEICTLSDCNRRISYAFFIAMLKDLHSLQLLALSNPVFPNVGWPALSDKPSVILRHLKTLSLKDSETTLRRYLLAIDAPILQELILHDLCHADLEAPFVRANYPSIQSITLDNPSLSLESLDYLHQFFPIAKHLCILQADPETLSSLLVQDGHDDLKSSAWTHLQTITLAPAPESMTSLLRLATGRKLVGHALETIILPLPDQLDNIEDLREHVNVVPFLDLTHEPYRIRALEI</sequence>
<dbReference type="EMBL" id="ML208282">
    <property type="protein sequence ID" value="TFK72766.1"/>
    <property type="molecule type" value="Genomic_DNA"/>
</dbReference>
<reference evidence="1 2" key="1">
    <citation type="journal article" date="2019" name="Nat. Ecol. Evol.">
        <title>Megaphylogeny resolves global patterns of mushroom evolution.</title>
        <authorList>
            <person name="Varga T."/>
            <person name="Krizsan K."/>
            <person name="Foldi C."/>
            <person name="Dima B."/>
            <person name="Sanchez-Garcia M."/>
            <person name="Sanchez-Ramirez S."/>
            <person name="Szollosi G.J."/>
            <person name="Szarkandi J.G."/>
            <person name="Papp V."/>
            <person name="Albert L."/>
            <person name="Andreopoulos W."/>
            <person name="Angelini C."/>
            <person name="Antonin V."/>
            <person name="Barry K.W."/>
            <person name="Bougher N.L."/>
            <person name="Buchanan P."/>
            <person name="Buyck B."/>
            <person name="Bense V."/>
            <person name="Catcheside P."/>
            <person name="Chovatia M."/>
            <person name="Cooper J."/>
            <person name="Damon W."/>
            <person name="Desjardin D."/>
            <person name="Finy P."/>
            <person name="Geml J."/>
            <person name="Haridas S."/>
            <person name="Hughes K."/>
            <person name="Justo A."/>
            <person name="Karasinski D."/>
            <person name="Kautmanova I."/>
            <person name="Kiss B."/>
            <person name="Kocsube S."/>
            <person name="Kotiranta H."/>
            <person name="LaButti K.M."/>
            <person name="Lechner B.E."/>
            <person name="Liimatainen K."/>
            <person name="Lipzen A."/>
            <person name="Lukacs Z."/>
            <person name="Mihaltcheva S."/>
            <person name="Morgado L.N."/>
            <person name="Niskanen T."/>
            <person name="Noordeloos M.E."/>
            <person name="Ohm R.A."/>
            <person name="Ortiz-Santana B."/>
            <person name="Ovrebo C."/>
            <person name="Racz N."/>
            <person name="Riley R."/>
            <person name="Savchenko A."/>
            <person name="Shiryaev A."/>
            <person name="Soop K."/>
            <person name="Spirin V."/>
            <person name="Szebenyi C."/>
            <person name="Tomsovsky M."/>
            <person name="Tulloss R.E."/>
            <person name="Uehling J."/>
            <person name="Grigoriev I.V."/>
            <person name="Vagvolgyi C."/>
            <person name="Papp T."/>
            <person name="Martin F.M."/>
            <person name="Miettinen O."/>
            <person name="Hibbett D.S."/>
            <person name="Nagy L.G."/>
        </authorList>
    </citation>
    <scope>NUCLEOTIDE SEQUENCE [LARGE SCALE GENOMIC DNA]</scope>
    <source>
        <strain evidence="1 2">NL-1719</strain>
    </source>
</reference>
<keyword evidence="2" id="KW-1185">Reference proteome</keyword>
<gene>
    <name evidence="1" type="ORF">BDN72DRAFT_297057</name>
</gene>
<name>A0ACD3B562_9AGAR</name>
<proteinExistence type="predicted"/>